<organism evidence="1 2">
    <name type="scientific">Bacteroides uniformis</name>
    <dbReference type="NCBI Taxonomy" id="820"/>
    <lineage>
        <taxon>Bacteria</taxon>
        <taxon>Pseudomonadati</taxon>
        <taxon>Bacteroidota</taxon>
        <taxon>Bacteroidia</taxon>
        <taxon>Bacteroidales</taxon>
        <taxon>Bacteroidaceae</taxon>
        <taxon>Bacteroides</taxon>
    </lineage>
</organism>
<evidence type="ECO:0008006" key="3">
    <source>
        <dbReference type="Google" id="ProtNLM"/>
    </source>
</evidence>
<dbReference type="AlphaFoldDB" id="A0AAW6G345"/>
<evidence type="ECO:0000313" key="1">
    <source>
        <dbReference type="EMBL" id="MDC1753702.1"/>
    </source>
</evidence>
<name>A0AAW6G345_BACUN</name>
<dbReference type="Proteomes" id="UP001218502">
    <property type="component" value="Unassembled WGS sequence"/>
</dbReference>
<evidence type="ECO:0000313" key="2">
    <source>
        <dbReference type="Proteomes" id="UP001218502"/>
    </source>
</evidence>
<gene>
    <name evidence="1" type="ORF">POY80_14765</name>
</gene>
<proteinExistence type="predicted"/>
<sequence>MPKFYFSIIDDTDDATYENIKPVYDFLYDKDIFITKTVWVYPVLDKYSSGDCLERQEYADYIKLLSSRGYEIGLHNVGSADYDSPYTRDKILEGIERFHDILGFYPTICVNHSYNPDSIYGGYKRFNFPFSFLVRKLYPQYGRTFYGEVEGSKYFWGDKYKELFKYSRNHECGNINTIAYDKYMPYIDHKRDKYANYWYSATFAPNPQVFNYVVTPHSIRHLENVGGCCIIFTHLGYYYKNGQLDSGFVERINMLAENPNGIYLPVTKTLDAIAENRELAGKVKYPVIPAFGKFILEFKHLLTRVKFRKIIKIDDYAFKNLKKEMFVK</sequence>
<accession>A0AAW6G345</accession>
<protein>
    <recommendedName>
        <fullName evidence="3">Polysaccharide deacetylase</fullName>
    </recommendedName>
</protein>
<reference evidence="1" key="1">
    <citation type="submission" date="2022-10" db="EMBL/GenBank/DDBJ databases">
        <title>Human gut microbiome strain richness.</title>
        <authorList>
            <person name="Chen-Liaw A."/>
        </authorList>
    </citation>
    <scope>NUCLEOTIDE SEQUENCE</scope>
    <source>
        <strain evidence="1">A1_m1001262Bd0_191120</strain>
    </source>
</reference>
<comment type="caution">
    <text evidence="1">The sequence shown here is derived from an EMBL/GenBank/DDBJ whole genome shotgun (WGS) entry which is preliminary data.</text>
</comment>
<dbReference type="EMBL" id="JAQNQY010000017">
    <property type="protein sequence ID" value="MDC1753702.1"/>
    <property type="molecule type" value="Genomic_DNA"/>
</dbReference>
<dbReference type="RefSeq" id="WP_178241255.1">
    <property type="nucleotide sequence ID" value="NZ_CAXTFW010000013.1"/>
</dbReference>